<evidence type="ECO:0000256" key="2">
    <source>
        <dbReference type="ARBA" id="ARBA00031870"/>
    </source>
</evidence>
<sequence>MHRKRSERRAAKRAMRANLAPPLRGGINASEIVLPQTDSQGNPVAFETLGQWADAGWGDDALAAFARGDYLADGNVLLSADTPYRAGQRIWVFRPVLDEPEKPIELAVVAENERYLVVEKPHGMATIPRGSHVANTVTVAARRQFQNDLLVAAHRLDLETAGLVLLTKAPEFRAKYQTVFQRREIQKKYFAAAPICAEYADGAVHSLELPLYRPAGQISVDVFAADSPCGQAHLEKGGRVWGSQTEIRLVREVRKAKWLGSKLSAVGGDLKSQLEIGADSEFTCGARRDPNTQSGRGKMTEINSAQREAHPDFVALPEKWGIYELRPHTGYLHQLRAVMLHLGAPIFGDPLYPVWFTKEREAARAFYLQLLAAELEFIDPDDGELLRFVSNQRLWLDVQ</sequence>
<accession>A0ABU1T3Y4</accession>
<evidence type="ECO:0000259" key="4">
    <source>
        <dbReference type="Pfam" id="PF00849"/>
    </source>
</evidence>
<dbReference type="Pfam" id="PF00849">
    <property type="entry name" value="PseudoU_synth_2"/>
    <property type="match status" value="1"/>
</dbReference>
<dbReference type="EMBL" id="JAVDUJ010000001">
    <property type="protein sequence ID" value="MDR6940112.1"/>
    <property type="molecule type" value="Genomic_DNA"/>
</dbReference>
<proteinExistence type="predicted"/>
<reference evidence="5 6" key="1">
    <citation type="submission" date="2023-07" db="EMBL/GenBank/DDBJ databases">
        <title>Sequencing the genomes of 1000 actinobacteria strains.</title>
        <authorList>
            <person name="Klenk H.-P."/>
        </authorList>
    </citation>
    <scope>NUCLEOTIDE SEQUENCE [LARGE SCALE GENOMIC DNA]</scope>
    <source>
        <strain evidence="5 6">DSM 15539</strain>
    </source>
</reference>
<dbReference type="InterPro" id="IPR020103">
    <property type="entry name" value="PsdUridine_synth_cat_dom_sf"/>
</dbReference>
<dbReference type="InterPro" id="IPR006224">
    <property type="entry name" value="PsdUridine_synth_RluA-like_CS"/>
</dbReference>
<evidence type="ECO:0000256" key="1">
    <source>
        <dbReference type="ARBA" id="ARBA00000073"/>
    </source>
</evidence>
<dbReference type="Gene3D" id="3.30.2350.10">
    <property type="entry name" value="Pseudouridine synthase"/>
    <property type="match status" value="1"/>
</dbReference>
<dbReference type="SUPFAM" id="SSF55120">
    <property type="entry name" value="Pseudouridine synthase"/>
    <property type="match status" value="1"/>
</dbReference>
<dbReference type="Proteomes" id="UP001266099">
    <property type="component" value="Unassembled WGS sequence"/>
</dbReference>
<evidence type="ECO:0000313" key="5">
    <source>
        <dbReference type="EMBL" id="MDR6940112.1"/>
    </source>
</evidence>
<dbReference type="InterPro" id="IPR006145">
    <property type="entry name" value="PsdUridine_synth_RsuA/RluA"/>
</dbReference>
<protein>
    <recommendedName>
        <fullName evidence="2">RNA pseudouridylate synthase</fullName>
    </recommendedName>
    <alternativeName>
        <fullName evidence="3">RNA-uridine isomerase</fullName>
    </alternativeName>
</protein>
<dbReference type="RefSeq" id="WP_309957344.1">
    <property type="nucleotide sequence ID" value="NZ_CP136414.1"/>
</dbReference>
<comment type="catalytic activity">
    <reaction evidence="1">
        <text>a uridine in RNA = a pseudouridine in RNA</text>
        <dbReference type="Rhea" id="RHEA:48348"/>
        <dbReference type="Rhea" id="RHEA-COMP:12068"/>
        <dbReference type="Rhea" id="RHEA-COMP:12069"/>
        <dbReference type="ChEBI" id="CHEBI:65314"/>
        <dbReference type="ChEBI" id="CHEBI:65315"/>
    </reaction>
</comment>
<dbReference type="GO" id="GO:0160151">
    <property type="term" value="F:tRNA pseudouridine(32) synthase activity"/>
    <property type="evidence" value="ECO:0007669"/>
    <property type="project" value="UniProtKB-EC"/>
</dbReference>
<keyword evidence="5" id="KW-0413">Isomerase</keyword>
<feature type="domain" description="Pseudouridine synthase RsuA/RluA-like" evidence="4">
    <location>
        <begin position="115"/>
        <end position="340"/>
    </location>
</feature>
<organism evidence="5 6">
    <name type="scientific">Arcanobacterium hippocoleae</name>
    <dbReference type="NCBI Taxonomy" id="149017"/>
    <lineage>
        <taxon>Bacteria</taxon>
        <taxon>Bacillati</taxon>
        <taxon>Actinomycetota</taxon>
        <taxon>Actinomycetes</taxon>
        <taxon>Actinomycetales</taxon>
        <taxon>Actinomycetaceae</taxon>
        <taxon>Arcanobacterium</taxon>
    </lineage>
</organism>
<keyword evidence="6" id="KW-1185">Reference proteome</keyword>
<evidence type="ECO:0000256" key="3">
    <source>
        <dbReference type="ARBA" id="ARBA00033164"/>
    </source>
</evidence>
<dbReference type="PANTHER" id="PTHR21600">
    <property type="entry name" value="MITOCHONDRIAL RNA PSEUDOURIDINE SYNTHASE"/>
    <property type="match status" value="1"/>
</dbReference>
<evidence type="ECO:0000313" key="6">
    <source>
        <dbReference type="Proteomes" id="UP001266099"/>
    </source>
</evidence>
<comment type="caution">
    <text evidence="5">The sequence shown here is derived from an EMBL/GenBank/DDBJ whole genome shotgun (WGS) entry which is preliminary data.</text>
</comment>
<gene>
    <name evidence="5" type="ORF">J2S36_001655</name>
</gene>
<name>A0ABU1T3Y4_9ACTO</name>
<dbReference type="PROSITE" id="PS01129">
    <property type="entry name" value="PSI_RLU"/>
    <property type="match status" value="1"/>
</dbReference>
<dbReference type="PANTHER" id="PTHR21600:SF84">
    <property type="entry name" value="PSEUDOURIDINE SYNTHASE RSUA_RLUA-LIKE DOMAIN-CONTAINING PROTEIN"/>
    <property type="match status" value="1"/>
</dbReference>
<dbReference type="GO" id="GO:0160142">
    <property type="term" value="F:23S rRNA pseudouridine(746) synthase activity"/>
    <property type="evidence" value="ECO:0007669"/>
    <property type="project" value="UniProtKB-EC"/>
</dbReference>
<dbReference type="InterPro" id="IPR050188">
    <property type="entry name" value="RluA_PseudoU_synthase"/>
</dbReference>